<sequence>MGWDRFRIEMGYASVMTELDRFFIIQEQDGYTPKIGLLVSMLQNSRHYLLRAVRDLSQAELDARPLGAVNTIASLLAHLNAAETMFQRMTFEGRRFAPDEIQLQTDFRLENSDQTRNQPLEVYLQALAETRTRTLQGMKAREDAWLETETTFFGQPANWHYYWFHYLQDEVRHTGQITLIRKHLIPEAQKDFNPYSMT</sequence>
<dbReference type="SUPFAM" id="SSF109854">
    <property type="entry name" value="DinB/YfiT-like putative metalloenzymes"/>
    <property type="match status" value="1"/>
</dbReference>
<dbReference type="AlphaFoldDB" id="A0A511MW51"/>
<gene>
    <name evidence="1" type="ORF">DC3_04150</name>
</gene>
<evidence type="ECO:0000313" key="1">
    <source>
        <dbReference type="EMBL" id="GEM44780.1"/>
    </source>
</evidence>
<name>A0A511MW51_DEIC1</name>
<dbReference type="Gene3D" id="1.20.120.450">
    <property type="entry name" value="dinb family like domain"/>
    <property type="match status" value="1"/>
</dbReference>
<dbReference type="InterPro" id="IPR007061">
    <property type="entry name" value="MST-like"/>
</dbReference>
<protein>
    <recommendedName>
        <fullName evidence="3">DUF664 domain-containing protein</fullName>
    </recommendedName>
</protein>
<comment type="caution">
    <text evidence="1">The sequence shown here is derived from an EMBL/GenBank/DDBJ whole genome shotgun (WGS) entry which is preliminary data.</text>
</comment>
<dbReference type="Proteomes" id="UP000321306">
    <property type="component" value="Unassembled WGS sequence"/>
</dbReference>
<dbReference type="InterPro" id="IPR034660">
    <property type="entry name" value="DinB/YfiT-like"/>
</dbReference>
<proteinExistence type="predicted"/>
<evidence type="ECO:0008006" key="3">
    <source>
        <dbReference type="Google" id="ProtNLM"/>
    </source>
</evidence>
<organism evidence="1 2">
    <name type="scientific">Deinococcus cellulosilyticus (strain DSM 18568 / NBRC 106333 / KACC 11606 / 5516J-15)</name>
    <dbReference type="NCBI Taxonomy" id="1223518"/>
    <lineage>
        <taxon>Bacteria</taxon>
        <taxon>Thermotogati</taxon>
        <taxon>Deinococcota</taxon>
        <taxon>Deinococci</taxon>
        <taxon>Deinococcales</taxon>
        <taxon>Deinococcaceae</taxon>
        <taxon>Deinococcus</taxon>
    </lineage>
</organism>
<dbReference type="Pfam" id="PF04978">
    <property type="entry name" value="MST"/>
    <property type="match status" value="1"/>
</dbReference>
<accession>A0A511MW51</accession>
<keyword evidence="2" id="KW-1185">Reference proteome</keyword>
<reference evidence="1 2" key="1">
    <citation type="submission" date="2019-07" db="EMBL/GenBank/DDBJ databases">
        <title>Whole genome shotgun sequence of Deinococcus cellulosilyticus NBRC 106333.</title>
        <authorList>
            <person name="Hosoyama A."/>
            <person name="Uohara A."/>
            <person name="Ohji S."/>
            <person name="Ichikawa N."/>
        </authorList>
    </citation>
    <scope>NUCLEOTIDE SEQUENCE [LARGE SCALE GENOMIC DNA]</scope>
    <source>
        <strain evidence="1 2">NBRC 106333</strain>
    </source>
</reference>
<dbReference type="EMBL" id="BJXB01000001">
    <property type="protein sequence ID" value="GEM44780.1"/>
    <property type="molecule type" value="Genomic_DNA"/>
</dbReference>
<evidence type="ECO:0000313" key="2">
    <source>
        <dbReference type="Proteomes" id="UP000321306"/>
    </source>
</evidence>